<dbReference type="EMBL" id="BAEP01000043">
    <property type="protein sequence ID" value="GAC24399.1"/>
    <property type="molecule type" value="Genomic_DNA"/>
</dbReference>
<dbReference type="Gene3D" id="3.90.1170.40">
    <property type="entry name" value="Molybdopterin biosynthesis MoaE subunit"/>
    <property type="match status" value="1"/>
</dbReference>
<dbReference type="GO" id="GO:0030366">
    <property type="term" value="F:molybdopterin synthase activity"/>
    <property type="evidence" value="ECO:0007669"/>
    <property type="project" value="UniProtKB-EC"/>
</dbReference>
<comment type="subunit">
    <text evidence="7">Heterotetramer of 2 MoaD subunits and 2 MoaE subunits. Also stable as homodimer. The enzyme changes between these two forms during catalysis.</text>
</comment>
<evidence type="ECO:0000256" key="12">
    <source>
        <dbReference type="ARBA" id="ARBA00049878"/>
    </source>
</evidence>
<dbReference type="UniPathway" id="UPA00344"/>
<evidence type="ECO:0000256" key="5">
    <source>
        <dbReference type="ARBA" id="ARBA00022679"/>
    </source>
</evidence>
<comment type="pathway">
    <text evidence="1">Cofactor biosynthesis; molybdopterin biosynthesis.</text>
</comment>
<dbReference type="OrthoDB" id="9803224at2"/>
<dbReference type="Pfam" id="PF02391">
    <property type="entry name" value="MoaE"/>
    <property type="match status" value="1"/>
</dbReference>
<dbReference type="SUPFAM" id="SSF54690">
    <property type="entry name" value="Molybdopterin synthase subunit MoaE"/>
    <property type="match status" value="1"/>
</dbReference>
<evidence type="ECO:0000256" key="8">
    <source>
        <dbReference type="ARBA" id="ARBA00029745"/>
    </source>
</evidence>
<proteinExistence type="inferred from homology"/>
<comment type="similarity">
    <text evidence="2">Belongs to the MoaE family.</text>
</comment>
<gene>
    <name evidence="13" type="primary">moaE</name>
    <name evidence="13" type="ORF">GMES_2103</name>
</gene>
<evidence type="ECO:0000256" key="4">
    <source>
        <dbReference type="ARBA" id="ARBA00013858"/>
    </source>
</evidence>
<evidence type="ECO:0000256" key="2">
    <source>
        <dbReference type="ARBA" id="ARBA00005426"/>
    </source>
</evidence>
<dbReference type="RefSeq" id="WP_006992550.1">
    <property type="nucleotide sequence ID" value="NZ_BAEP01000043.1"/>
</dbReference>
<dbReference type="FunFam" id="3.90.1170.40:FF:000001">
    <property type="entry name" value="Molybdopterin synthase catalytic subunit MoaE"/>
    <property type="match status" value="1"/>
</dbReference>
<sequence>MISIQHEDFDLNHEYLQLRDCNDGDGAIVTFSGLVRDYNADGSVSGLFLEHYPGMTEKSLMDICVQARAKWPLGQIRIIHRIGQLNANEQIVFVGVTSAHRAAAFSAAEFIMDYLKTQAPIWKQEHSAKGPKWVEAKDSDVTAANKW</sequence>
<dbReference type="AlphaFoldDB" id="K6XUV8"/>
<evidence type="ECO:0000313" key="13">
    <source>
        <dbReference type="EMBL" id="GAC24399.1"/>
    </source>
</evidence>
<evidence type="ECO:0000256" key="1">
    <source>
        <dbReference type="ARBA" id="ARBA00005046"/>
    </source>
</evidence>
<reference evidence="13 14" key="1">
    <citation type="journal article" date="2017" name="Antonie Van Leeuwenhoek">
        <title>Rhizobium rhizosphaerae sp. nov., a novel species isolated from rice rhizosphere.</title>
        <authorList>
            <person name="Zhao J.J."/>
            <person name="Zhang J."/>
            <person name="Zhang R.J."/>
            <person name="Zhang C.W."/>
            <person name="Yin H.Q."/>
            <person name="Zhang X.X."/>
        </authorList>
    </citation>
    <scope>NUCLEOTIDE SEQUENCE [LARGE SCALE GENOMIC DNA]</scope>
    <source>
        <strain evidence="13 14">KMM 241</strain>
    </source>
</reference>
<dbReference type="InterPro" id="IPR003448">
    <property type="entry name" value="Mopterin_biosynth_MoaE"/>
</dbReference>
<keyword evidence="5 13" id="KW-0808">Transferase</keyword>
<comment type="catalytic activity">
    <reaction evidence="12">
        <text>2 [molybdopterin-synthase sulfur-carrier protein]-C-terminal-Gly-aminoethanethioate + cyclic pyranopterin phosphate + H2O = molybdopterin + 2 [molybdopterin-synthase sulfur-carrier protein]-C-terminal Gly-Gly + 2 H(+)</text>
        <dbReference type="Rhea" id="RHEA:26333"/>
        <dbReference type="Rhea" id="RHEA-COMP:12202"/>
        <dbReference type="Rhea" id="RHEA-COMP:19907"/>
        <dbReference type="ChEBI" id="CHEBI:15377"/>
        <dbReference type="ChEBI" id="CHEBI:15378"/>
        <dbReference type="ChEBI" id="CHEBI:58698"/>
        <dbReference type="ChEBI" id="CHEBI:59648"/>
        <dbReference type="ChEBI" id="CHEBI:90778"/>
        <dbReference type="ChEBI" id="CHEBI:232372"/>
        <dbReference type="EC" id="2.8.1.12"/>
    </reaction>
</comment>
<dbReference type="GO" id="GO:0006777">
    <property type="term" value="P:Mo-molybdopterin cofactor biosynthetic process"/>
    <property type="evidence" value="ECO:0007669"/>
    <property type="project" value="UniProtKB-KW"/>
</dbReference>
<organism evidence="13 14">
    <name type="scientific">Paraglaciecola mesophila KMM 241</name>
    <dbReference type="NCBI Taxonomy" id="1128912"/>
    <lineage>
        <taxon>Bacteria</taxon>
        <taxon>Pseudomonadati</taxon>
        <taxon>Pseudomonadota</taxon>
        <taxon>Gammaproteobacteria</taxon>
        <taxon>Alteromonadales</taxon>
        <taxon>Alteromonadaceae</taxon>
        <taxon>Paraglaciecola</taxon>
    </lineage>
</organism>
<evidence type="ECO:0000256" key="7">
    <source>
        <dbReference type="ARBA" id="ARBA00026066"/>
    </source>
</evidence>
<dbReference type="EC" id="2.8.1.12" evidence="3"/>
<name>K6XUV8_9ALTE</name>
<dbReference type="PANTHER" id="PTHR23404">
    <property type="entry name" value="MOLYBDOPTERIN SYNTHASE RELATED"/>
    <property type="match status" value="1"/>
</dbReference>
<evidence type="ECO:0000256" key="3">
    <source>
        <dbReference type="ARBA" id="ARBA00011950"/>
    </source>
</evidence>
<evidence type="ECO:0000256" key="11">
    <source>
        <dbReference type="ARBA" id="ARBA00032474"/>
    </source>
</evidence>
<comment type="caution">
    <text evidence="13">The sequence shown here is derived from an EMBL/GenBank/DDBJ whole genome shotgun (WGS) entry which is preliminary data.</text>
</comment>
<evidence type="ECO:0000313" key="14">
    <source>
        <dbReference type="Proteomes" id="UP000006263"/>
    </source>
</evidence>
<accession>K6XUV8</accession>
<evidence type="ECO:0000256" key="9">
    <source>
        <dbReference type="ARBA" id="ARBA00030407"/>
    </source>
</evidence>
<evidence type="ECO:0000256" key="10">
    <source>
        <dbReference type="ARBA" id="ARBA00030781"/>
    </source>
</evidence>
<keyword evidence="6" id="KW-0501">Molybdenum cofactor biosynthesis</keyword>
<evidence type="ECO:0000256" key="6">
    <source>
        <dbReference type="ARBA" id="ARBA00023150"/>
    </source>
</evidence>
<dbReference type="Proteomes" id="UP000006263">
    <property type="component" value="Unassembled WGS sequence"/>
</dbReference>
<dbReference type="eggNOG" id="COG0314">
    <property type="taxonomic scope" value="Bacteria"/>
</dbReference>
<protein>
    <recommendedName>
        <fullName evidence="4">Molybdopterin synthase catalytic subunit</fullName>
        <ecNumber evidence="3">2.8.1.12</ecNumber>
    </recommendedName>
    <alternativeName>
        <fullName evidence="10">MPT synthase subunit 2</fullName>
    </alternativeName>
    <alternativeName>
        <fullName evidence="8">Molybdenum cofactor biosynthesis protein E</fullName>
    </alternativeName>
    <alternativeName>
        <fullName evidence="9">Molybdopterin-converting factor large subunit</fullName>
    </alternativeName>
    <alternativeName>
        <fullName evidence="11">Molybdopterin-converting factor subunit 2</fullName>
    </alternativeName>
</protein>
<dbReference type="NCBIfam" id="NF007959">
    <property type="entry name" value="PRK10678.1"/>
    <property type="match status" value="1"/>
</dbReference>
<dbReference type="CDD" id="cd00756">
    <property type="entry name" value="MoaE"/>
    <property type="match status" value="1"/>
</dbReference>
<dbReference type="InterPro" id="IPR036563">
    <property type="entry name" value="MoaE_sf"/>
</dbReference>